<protein>
    <recommendedName>
        <fullName evidence="5">Fibronectin type-III domain-containing protein</fullName>
    </recommendedName>
</protein>
<name>A0A518JRT1_9BACT</name>
<keyword evidence="1" id="KW-1133">Transmembrane helix</keyword>
<proteinExistence type="predicted"/>
<gene>
    <name evidence="3" type="ORF">Poly24_19350</name>
</gene>
<dbReference type="KEGG" id="rcf:Poly24_19350"/>
<feature type="transmembrane region" description="Helical" evidence="1">
    <location>
        <begin position="112"/>
        <end position="136"/>
    </location>
</feature>
<dbReference type="EMBL" id="CP036348">
    <property type="protein sequence ID" value="QDV68226.1"/>
    <property type="molecule type" value="Genomic_DNA"/>
</dbReference>
<dbReference type="Proteomes" id="UP000315082">
    <property type="component" value="Chromosome"/>
</dbReference>
<evidence type="ECO:0000256" key="2">
    <source>
        <dbReference type="SAM" id="SignalP"/>
    </source>
</evidence>
<keyword evidence="2" id="KW-0732">Signal</keyword>
<reference evidence="3 4" key="1">
    <citation type="submission" date="2019-02" db="EMBL/GenBank/DDBJ databases">
        <title>Deep-cultivation of Planctomycetes and their phenomic and genomic characterization uncovers novel biology.</title>
        <authorList>
            <person name="Wiegand S."/>
            <person name="Jogler M."/>
            <person name="Boedeker C."/>
            <person name="Pinto D."/>
            <person name="Vollmers J."/>
            <person name="Rivas-Marin E."/>
            <person name="Kohn T."/>
            <person name="Peeters S.H."/>
            <person name="Heuer A."/>
            <person name="Rast P."/>
            <person name="Oberbeckmann S."/>
            <person name="Bunk B."/>
            <person name="Jeske O."/>
            <person name="Meyerdierks A."/>
            <person name="Storesund J.E."/>
            <person name="Kallscheuer N."/>
            <person name="Luecker S."/>
            <person name="Lage O.M."/>
            <person name="Pohl T."/>
            <person name="Merkel B.J."/>
            <person name="Hornburger P."/>
            <person name="Mueller R.-W."/>
            <person name="Bruemmer F."/>
            <person name="Labrenz M."/>
            <person name="Spormann A.M."/>
            <person name="Op den Camp H."/>
            <person name="Overmann J."/>
            <person name="Amann R."/>
            <person name="Jetten M.S.M."/>
            <person name="Mascher T."/>
            <person name="Medema M.H."/>
            <person name="Devos D.P."/>
            <person name="Kaster A.-K."/>
            <person name="Ovreas L."/>
            <person name="Rohde M."/>
            <person name="Galperin M.Y."/>
            <person name="Jogler C."/>
        </authorList>
    </citation>
    <scope>NUCLEOTIDE SEQUENCE [LARGE SCALE GENOMIC DNA]</scope>
    <source>
        <strain evidence="3 4">Poly24</strain>
    </source>
</reference>
<accession>A0A518JRT1</accession>
<evidence type="ECO:0000313" key="3">
    <source>
        <dbReference type="EMBL" id="QDV68226.1"/>
    </source>
</evidence>
<feature type="signal peptide" evidence="2">
    <location>
        <begin position="1"/>
        <end position="19"/>
    </location>
</feature>
<evidence type="ECO:0000256" key="1">
    <source>
        <dbReference type="SAM" id="Phobius"/>
    </source>
</evidence>
<sequence length="154" mass="17239" precursor="true">MRLAAVALAFLFYISFAAAAEDPLRFSETEFTEIQEGYLTLRWNEIADAAEYQVVDDAEVSRYKGLFPEAFVSGLANGDYRFHVRAFDRDGNLLAQSTIPAEVHVQHWSLSFSLMLMGCGFIVFLVIIGLIVVGTWQTRQTGPRREGSEACSMD</sequence>
<evidence type="ECO:0008006" key="5">
    <source>
        <dbReference type="Google" id="ProtNLM"/>
    </source>
</evidence>
<keyword evidence="1" id="KW-0812">Transmembrane</keyword>
<dbReference type="RefSeq" id="WP_197452452.1">
    <property type="nucleotide sequence ID" value="NZ_CP036348.1"/>
</dbReference>
<feature type="chain" id="PRO_5022076013" description="Fibronectin type-III domain-containing protein" evidence="2">
    <location>
        <begin position="20"/>
        <end position="154"/>
    </location>
</feature>
<dbReference type="AlphaFoldDB" id="A0A518JRT1"/>
<keyword evidence="4" id="KW-1185">Reference proteome</keyword>
<keyword evidence="1" id="KW-0472">Membrane</keyword>
<organism evidence="3 4">
    <name type="scientific">Rosistilla carotiformis</name>
    <dbReference type="NCBI Taxonomy" id="2528017"/>
    <lineage>
        <taxon>Bacteria</taxon>
        <taxon>Pseudomonadati</taxon>
        <taxon>Planctomycetota</taxon>
        <taxon>Planctomycetia</taxon>
        <taxon>Pirellulales</taxon>
        <taxon>Pirellulaceae</taxon>
        <taxon>Rosistilla</taxon>
    </lineage>
</organism>
<evidence type="ECO:0000313" key="4">
    <source>
        <dbReference type="Proteomes" id="UP000315082"/>
    </source>
</evidence>